<gene>
    <name evidence="2" type="ORF">FB550_1183</name>
</gene>
<proteinExistence type="predicted"/>
<keyword evidence="3" id="KW-1185">Reference proteome</keyword>
<feature type="transmembrane region" description="Helical" evidence="1">
    <location>
        <begin position="432"/>
        <end position="449"/>
    </location>
</feature>
<dbReference type="AlphaFoldDB" id="A0A561CMA1"/>
<dbReference type="NCBIfam" id="TIGR04370">
    <property type="entry name" value="glyco_rpt_poly"/>
    <property type="match status" value="1"/>
</dbReference>
<protein>
    <submittedName>
        <fullName evidence="2">Oligosaccharide repeat unit polymerase</fullName>
    </submittedName>
</protein>
<feature type="transmembrane region" description="Helical" evidence="1">
    <location>
        <begin position="255"/>
        <end position="275"/>
    </location>
</feature>
<feature type="transmembrane region" description="Helical" evidence="1">
    <location>
        <begin position="77"/>
        <end position="96"/>
    </location>
</feature>
<dbReference type="Proteomes" id="UP000319671">
    <property type="component" value="Unassembled WGS sequence"/>
</dbReference>
<keyword evidence="1" id="KW-0472">Membrane</keyword>
<dbReference type="Pfam" id="PF01901">
    <property type="entry name" value="O_anti_polymase"/>
    <property type="match status" value="2"/>
</dbReference>
<keyword evidence="1" id="KW-0812">Transmembrane</keyword>
<evidence type="ECO:0000256" key="1">
    <source>
        <dbReference type="SAM" id="Phobius"/>
    </source>
</evidence>
<feature type="transmembrane region" description="Helical" evidence="1">
    <location>
        <begin position="409"/>
        <end position="425"/>
    </location>
</feature>
<dbReference type="InterPro" id="IPR002760">
    <property type="entry name" value="O_anti_polymase"/>
</dbReference>
<name>A0A561CMA1_9BACI</name>
<sequence length="456" mass="51034">MRNHEFYNKSLVNISFTKILICIIAGLLAGLSPYLFITFDPKFLWFTLFLISVFGVFLFGCITGLKTKGFLDFMSPYILFPIMYLVIYGPGIHKALTLSEQQGKSALFYASIAFISYLAGALTFSSVFLNADKREIKSITINDKVYKRLIKYPLIIGLVSMLAFWAKAGTIPALMGDLENSRVGALSGNGLFYYFSMSIMISVWVYFSRSNKFLKSFAFLLFGCLMLASTGWRNTSIALIFVSLTIFHYKKPIKLSRLIIAGIVIIVLIAVSGLFRIASSDLTGYKLMGMMESGNYVGAFFSYLYNYPVVFTDNLMLVINHFSDSASLLHGKSLFWNFGILMPGSSYPAFDFYLKDLLRVGFAGGGLPPTIIGDLYLNFGLIGIIFGMMIVGGLWSFLYYKLLNNKDNLIGVASVIVLYYLSVSIRGGLENITLTTTWLLIILIVYRIISKFKVVK</sequence>
<feature type="transmembrane region" description="Helical" evidence="1">
    <location>
        <begin position="43"/>
        <end position="65"/>
    </location>
</feature>
<evidence type="ECO:0000313" key="2">
    <source>
        <dbReference type="EMBL" id="TWD92373.1"/>
    </source>
</evidence>
<feature type="transmembrane region" description="Helical" evidence="1">
    <location>
        <begin position="12"/>
        <end position="37"/>
    </location>
</feature>
<evidence type="ECO:0000313" key="3">
    <source>
        <dbReference type="Proteomes" id="UP000319671"/>
    </source>
</evidence>
<accession>A0A561CMA1</accession>
<organism evidence="2 3">
    <name type="scientific">Neobacillus bataviensis</name>
    <dbReference type="NCBI Taxonomy" id="220685"/>
    <lineage>
        <taxon>Bacteria</taxon>
        <taxon>Bacillati</taxon>
        <taxon>Bacillota</taxon>
        <taxon>Bacilli</taxon>
        <taxon>Bacillales</taxon>
        <taxon>Bacillaceae</taxon>
        <taxon>Neobacillus</taxon>
    </lineage>
</organism>
<dbReference type="EMBL" id="VIVN01000018">
    <property type="protein sequence ID" value="TWD92373.1"/>
    <property type="molecule type" value="Genomic_DNA"/>
</dbReference>
<feature type="transmembrane region" description="Helical" evidence="1">
    <location>
        <begin position="191"/>
        <end position="207"/>
    </location>
</feature>
<feature type="transmembrane region" description="Helical" evidence="1">
    <location>
        <begin position="108"/>
        <end position="131"/>
    </location>
</feature>
<feature type="transmembrane region" description="Helical" evidence="1">
    <location>
        <begin position="152"/>
        <end position="171"/>
    </location>
</feature>
<feature type="transmembrane region" description="Helical" evidence="1">
    <location>
        <begin position="219"/>
        <end position="249"/>
    </location>
</feature>
<dbReference type="RefSeq" id="WP_144567810.1">
    <property type="nucleotide sequence ID" value="NZ_VIVN01000018.1"/>
</dbReference>
<reference evidence="2 3" key="1">
    <citation type="submission" date="2019-06" db="EMBL/GenBank/DDBJ databases">
        <title>Sorghum-associated microbial communities from plants grown in Nebraska, USA.</title>
        <authorList>
            <person name="Schachtman D."/>
        </authorList>
    </citation>
    <scope>NUCLEOTIDE SEQUENCE [LARGE SCALE GENOMIC DNA]</scope>
    <source>
        <strain evidence="2 3">2482</strain>
    </source>
</reference>
<feature type="transmembrane region" description="Helical" evidence="1">
    <location>
        <begin position="375"/>
        <end position="397"/>
    </location>
</feature>
<keyword evidence="1" id="KW-1133">Transmembrane helix</keyword>
<comment type="caution">
    <text evidence="2">The sequence shown here is derived from an EMBL/GenBank/DDBJ whole genome shotgun (WGS) entry which is preliminary data.</text>
</comment>
<feature type="transmembrane region" description="Helical" evidence="1">
    <location>
        <begin position="296"/>
        <end position="322"/>
    </location>
</feature>